<comment type="caution">
    <text evidence="6">The sequence shown here is derived from an EMBL/GenBank/DDBJ whole genome shotgun (WGS) entry which is preliminary data.</text>
</comment>
<evidence type="ECO:0000313" key="6">
    <source>
        <dbReference type="EMBL" id="TLQ48447.1"/>
    </source>
</evidence>
<dbReference type="EMBL" id="VAWE01000001">
    <property type="protein sequence ID" value="TLQ48447.1"/>
    <property type="molecule type" value="Genomic_DNA"/>
</dbReference>
<evidence type="ECO:0000313" key="7">
    <source>
        <dbReference type="Proteomes" id="UP000305921"/>
    </source>
</evidence>
<dbReference type="SUPFAM" id="SSF55248">
    <property type="entry name" value="PCD-like"/>
    <property type="match status" value="1"/>
</dbReference>
<evidence type="ECO:0000256" key="2">
    <source>
        <dbReference type="ARBA" id="ARBA00006472"/>
    </source>
</evidence>
<evidence type="ECO:0000256" key="4">
    <source>
        <dbReference type="ARBA" id="ARBA00021735"/>
    </source>
</evidence>
<dbReference type="AlphaFoldDB" id="A0A5R9EHK2"/>
<dbReference type="Proteomes" id="UP000305921">
    <property type="component" value="Unassembled WGS sequence"/>
</dbReference>
<reference evidence="6 7" key="1">
    <citation type="submission" date="2019-05" db="EMBL/GenBank/DDBJ databases">
        <title>Streptomyces marianii sp. nov., a novel marine actinomycete from southern coast of India.</title>
        <authorList>
            <person name="Iniyan A.M."/>
            <person name="Wink J."/>
            <person name="Ramprasad E."/>
            <person name="Ramana C.V."/>
            <person name="Bunk B."/>
            <person name="Sproer C."/>
            <person name="Joseph F.-J.R.S."/>
            <person name="Vincent S.G.P."/>
        </authorList>
    </citation>
    <scope>NUCLEOTIDE SEQUENCE [LARGE SCALE GENOMIC DNA]</scope>
    <source>
        <strain evidence="6 7">ICN19</strain>
    </source>
</reference>
<dbReference type="Pfam" id="PF01329">
    <property type="entry name" value="Pterin_4a"/>
    <property type="match status" value="1"/>
</dbReference>
<dbReference type="GO" id="GO:0006729">
    <property type="term" value="P:tetrahydrobiopterin biosynthetic process"/>
    <property type="evidence" value="ECO:0007669"/>
    <property type="project" value="InterPro"/>
</dbReference>
<sequence>MFLGPHDLIGTVSAQYQLIDNSLAEVEEDAAVLGEVEIATYLEDVPTWRRVGDSITGAFRIRYHGGVAMIVHVADVERLISHHADIDLRWDHVRFTITTHDVGHKLTLKDFDLAKRINAIAAAHEAEPV</sequence>
<dbReference type="PANTHER" id="PTHR12599">
    <property type="entry name" value="PTERIN-4-ALPHA-CARBINOLAMINE DEHYDRATASE"/>
    <property type="match status" value="1"/>
</dbReference>
<dbReference type="InterPro" id="IPR001533">
    <property type="entry name" value="Pterin_deHydtase"/>
</dbReference>
<evidence type="ECO:0000256" key="1">
    <source>
        <dbReference type="ARBA" id="ARBA00001554"/>
    </source>
</evidence>
<proteinExistence type="inferred from homology"/>
<dbReference type="PANTHER" id="PTHR12599:SF0">
    <property type="entry name" value="PTERIN-4-ALPHA-CARBINOLAMINE DEHYDRATASE"/>
    <property type="match status" value="1"/>
</dbReference>
<keyword evidence="5" id="KW-0456">Lyase</keyword>
<dbReference type="EC" id="4.2.1.96" evidence="3"/>
<dbReference type="GO" id="GO:0008124">
    <property type="term" value="F:4-alpha-hydroxytetrahydrobiopterin dehydratase activity"/>
    <property type="evidence" value="ECO:0007669"/>
    <property type="project" value="UniProtKB-EC"/>
</dbReference>
<gene>
    <name evidence="6" type="ORF">FEF34_24550</name>
</gene>
<protein>
    <recommendedName>
        <fullName evidence="4">Putative pterin-4-alpha-carbinolamine dehydratase</fullName>
        <ecNumber evidence="3">4.2.1.96</ecNumber>
    </recommendedName>
</protein>
<dbReference type="InterPro" id="IPR036428">
    <property type="entry name" value="PCD_sf"/>
</dbReference>
<evidence type="ECO:0000256" key="5">
    <source>
        <dbReference type="ARBA" id="ARBA00023239"/>
    </source>
</evidence>
<accession>A0A5R9EHK2</accession>
<keyword evidence="7" id="KW-1185">Reference proteome</keyword>
<dbReference type="OrthoDB" id="15077at2"/>
<comment type="catalytic activity">
    <reaction evidence="1">
        <text>(4aS,6R)-4a-hydroxy-L-erythro-5,6,7,8-tetrahydrobiopterin = (6R)-L-erythro-6,7-dihydrobiopterin + H2O</text>
        <dbReference type="Rhea" id="RHEA:11920"/>
        <dbReference type="ChEBI" id="CHEBI:15377"/>
        <dbReference type="ChEBI" id="CHEBI:15642"/>
        <dbReference type="ChEBI" id="CHEBI:43120"/>
        <dbReference type="EC" id="4.2.1.96"/>
    </reaction>
</comment>
<dbReference type="Gene3D" id="3.30.1360.20">
    <property type="entry name" value="Transcriptional coactivator/pterin dehydratase"/>
    <property type="match status" value="1"/>
</dbReference>
<evidence type="ECO:0000256" key="3">
    <source>
        <dbReference type="ARBA" id="ARBA00013252"/>
    </source>
</evidence>
<organism evidence="6 7">
    <name type="scientific">Streptomyces marianii</name>
    <dbReference type="NCBI Taxonomy" id="1817406"/>
    <lineage>
        <taxon>Bacteria</taxon>
        <taxon>Bacillati</taxon>
        <taxon>Actinomycetota</taxon>
        <taxon>Actinomycetes</taxon>
        <taxon>Kitasatosporales</taxon>
        <taxon>Streptomycetaceae</taxon>
        <taxon>Streptomyces</taxon>
    </lineage>
</organism>
<name>A0A5R9EHK2_9ACTN</name>
<comment type="similarity">
    <text evidence="2">Belongs to the pterin-4-alpha-carbinolamine dehydratase family.</text>
</comment>